<dbReference type="OrthoDB" id="542931at2759"/>
<feature type="transmembrane region" description="Helical" evidence="9">
    <location>
        <begin position="20"/>
        <end position="44"/>
    </location>
</feature>
<keyword evidence="6 9" id="KW-1133">Transmembrane helix</keyword>
<dbReference type="GO" id="GO:0000139">
    <property type="term" value="C:Golgi membrane"/>
    <property type="evidence" value="ECO:0007669"/>
    <property type="project" value="UniProtKB-SubCell"/>
</dbReference>
<keyword evidence="3" id="KW-0813">Transport</keyword>
<comment type="subcellular location">
    <subcellularLocation>
        <location evidence="1">Golgi apparatus membrane</location>
        <topology evidence="1">Multi-pass membrane protein</topology>
    </subcellularLocation>
</comment>
<evidence type="ECO:0000256" key="4">
    <source>
        <dbReference type="ARBA" id="ARBA00022692"/>
    </source>
</evidence>
<evidence type="ECO:0000256" key="8">
    <source>
        <dbReference type="ARBA" id="ARBA00023136"/>
    </source>
</evidence>
<evidence type="ECO:0000256" key="9">
    <source>
        <dbReference type="SAM" id="Phobius"/>
    </source>
</evidence>
<evidence type="ECO:0000256" key="3">
    <source>
        <dbReference type="ARBA" id="ARBA00022448"/>
    </source>
</evidence>
<reference evidence="11" key="1">
    <citation type="submission" date="2016-02" db="EMBL/GenBank/DDBJ databases">
        <title>Comparative genomics of biotechnologically important yeasts.</title>
        <authorList>
            <consortium name="DOE Joint Genome Institute"/>
            <person name="Riley R."/>
            <person name="Haridas S."/>
            <person name="Wolfe K.H."/>
            <person name="Lopes M.R."/>
            <person name="Hittinger C.T."/>
            <person name="Goker M."/>
            <person name="Salamov A."/>
            <person name="Wisecaver J."/>
            <person name="Long T.M."/>
            <person name="Aerts A.L."/>
            <person name="Barry K."/>
            <person name="Choi C."/>
            <person name="Clum A."/>
            <person name="Coughlan A.Y."/>
            <person name="Deshpande S."/>
            <person name="Douglass A.P."/>
            <person name="Hanson S.J."/>
            <person name="Klenk H.-P."/>
            <person name="Labutti K."/>
            <person name="Lapidus A."/>
            <person name="Lindquist E."/>
            <person name="Lipzen A."/>
            <person name="Meier-Kolthoff J.P."/>
            <person name="Ohm R.A."/>
            <person name="Otillar R.P."/>
            <person name="Pangilinan J."/>
            <person name="Peng Y."/>
            <person name="Rokas A."/>
            <person name="Rosa C.A."/>
            <person name="Scheuner C."/>
            <person name="Sibirny A.A."/>
            <person name="Slot J.C."/>
            <person name="Stielow J.B."/>
            <person name="Sun H."/>
            <person name="Kurtzman C.P."/>
            <person name="Blackwell M."/>
            <person name="Jeffries T.W."/>
            <person name="Grigoriev I.V."/>
        </authorList>
    </citation>
    <scope>NUCLEOTIDE SEQUENCE [LARGE SCALE GENOMIC DNA]</scope>
    <source>
        <strain evidence="11">NRRL Y-17796</strain>
    </source>
</reference>
<dbReference type="GO" id="GO:0005802">
    <property type="term" value="C:trans-Golgi network"/>
    <property type="evidence" value="ECO:0007669"/>
    <property type="project" value="TreeGrafter"/>
</dbReference>
<accession>A0A1E4TIB8</accession>
<evidence type="ECO:0000256" key="6">
    <source>
        <dbReference type="ARBA" id="ARBA00022989"/>
    </source>
</evidence>
<feature type="transmembrane region" description="Helical" evidence="9">
    <location>
        <begin position="89"/>
        <end position="110"/>
    </location>
</feature>
<organism evidence="10 11">
    <name type="scientific">Tortispora caseinolytica NRRL Y-17796</name>
    <dbReference type="NCBI Taxonomy" id="767744"/>
    <lineage>
        <taxon>Eukaryota</taxon>
        <taxon>Fungi</taxon>
        <taxon>Dikarya</taxon>
        <taxon>Ascomycota</taxon>
        <taxon>Saccharomycotina</taxon>
        <taxon>Trigonopsidomycetes</taxon>
        <taxon>Trigonopsidales</taxon>
        <taxon>Trigonopsidaceae</taxon>
        <taxon>Tortispora</taxon>
    </lineage>
</organism>
<comment type="similarity">
    <text evidence="2">Belongs to the SYS1 family.</text>
</comment>
<dbReference type="Pfam" id="PF09801">
    <property type="entry name" value="SYS1"/>
    <property type="match status" value="1"/>
</dbReference>
<keyword evidence="7" id="KW-0333">Golgi apparatus</keyword>
<gene>
    <name evidence="10" type="ORF">CANCADRAFT_71760</name>
</gene>
<dbReference type="Proteomes" id="UP000095023">
    <property type="component" value="Unassembled WGS sequence"/>
</dbReference>
<keyword evidence="4 9" id="KW-0812">Transmembrane</keyword>
<evidence type="ECO:0000313" key="11">
    <source>
        <dbReference type="Proteomes" id="UP000095023"/>
    </source>
</evidence>
<dbReference type="PANTHER" id="PTHR12952:SF0">
    <property type="entry name" value="PROTEIN SYS1 HOMOLOG"/>
    <property type="match status" value="1"/>
</dbReference>
<sequence length="181" mass="20492">MAAKDADIARNPLKIFGQIVLIQCFYYLSAGIMIAFMCSVMKETFTLDLLFGWRQLDGTRYSDVLRLIWLIESAFVAMFIMVVVRRSRLILDFTLTTYILAILVCCLFSGAAPASVAYWAIQVADIAISLLLGTWAARQYELRDEFFGSHRKQRRQNRGRTDRNDAVELEALATSTDATPS</sequence>
<dbReference type="GO" id="GO:0043001">
    <property type="term" value="P:Golgi to plasma membrane protein transport"/>
    <property type="evidence" value="ECO:0007669"/>
    <property type="project" value="TreeGrafter"/>
</dbReference>
<feature type="transmembrane region" description="Helical" evidence="9">
    <location>
        <begin position="64"/>
        <end position="84"/>
    </location>
</feature>
<dbReference type="InterPro" id="IPR019185">
    <property type="entry name" value="Integral_membrane_SYS1-rel"/>
</dbReference>
<evidence type="ECO:0000256" key="7">
    <source>
        <dbReference type="ARBA" id="ARBA00023034"/>
    </source>
</evidence>
<dbReference type="PANTHER" id="PTHR12952">
    <property type="entry name" value="SYS1"/>
    <property type="match status" value="1"/>
</dbReference>
<protein>
    <submittedName>
        <fullName evidence="10">Uncharacterized protein</fullName>
    </submittedName>
</protein>
<evidence type="ECO:0000256" key="1">
    <source>
        <dbReference type="ARBA" id="ARBA00004653"/>
    </source>
</evidence>
<evidence type="ECO:0000256" key="5">
    <source>
        <dbReference type="ARBA" id="ARBA00022927"/>
    </source>
</evidence>
<keyword evidence="5" id="KW-0653">Protein transport</keyword>
<dbReference type="AlphaFoldDB" id="A0A1E4TIB8"/>
<proteinExistence type="inferred from homology"/>
<keyword evidence="11" id="KW-1185">Reference proteome</keyword>
<name>A0A1E4TIB8_9ASCO</name>
<dbReference type="GO" id="GO:0006895">
    <property type="term" value="P:Golgi to endosome transport"/>
    <property type="evidence" value="ECO:0007669"/>
    <property type="project" value="TreeGrafter"/>
</dbReference>
<feature type="transmembrane region" description="Helical" evidence="9">
    <location>
        <begin position="116"/>
        <end position="137"/>
    </location>
</feature>
<dbReference type="GO" id="GO:0034067">
    <property type="term" value="P:protein localization to Golgi apparatus"/>
    <property type="evidence" value="ECO:0007669"/>
    <property type="project" value="TreeGrafter"/>
</dbReference>
<keyword evidence="8 9" id="KW-0472">Membrane</keyword>
<evidence type="ECO:0000256" key="2">
    <source>
        <dbReference type="ARBA" id="ARBA00008160"/>
    </source>
</evidence>
<dbReference type="EMBL" id="KV453841">
    <property type="protein sequence ID" value="ODV91501.1"/>
    <property type="molecule type" value="Genomic_DNA"/>
</dbReference>
<dbReference type="GO" id="GO:0005829">
    <property type="term" value="C:cytosol"/>
    <property type="evidence" value="ECO:0007669"/>
    <property type="project" value="GOC"/>
</dbReference>
<evidence type="ECO:0000313" key="10">
    <source>
        <dbReference type="EMBL" id="ODV91501.1"/>
    </source>
</evidence>